<dbReference type="RefSeq" id="WP_245182159.1">
    <property type="nucleotide sequence ID" value="NZ_JAAOZT010000002.1"/>
</dbReference>
<dbReference type="CDD" id="cd04301">
    <property type="entry name" value="NAT_SF"/>
    <property type="match status" value="1"/>
</dbReference>
<gene>
    <name evidence="2" type="ORF">HNR39_000100</name>
</gene>
<accession>A0A840RNQ9</accession>
<organism evidence="2 3">
    <name type="scientific">Glaciimonas immobilis</name>
    <dbReference type="NCBI Taxonomy" id="728004"/>
    <lineage>
        <taxon>Bacteria</taxon>
        <taxon>Pseudomonadati</taxon>
        <taxon>Pseudomonadota</taxon>
        <taxon>Betaproteobacteria</taxon>
        <taxon>Burkholderiales</taxon>
        <taxon>Oxalobacteraceae</taxon>
        <taxon>Glaciimonas</taxon>
    </lineage>
</organism>
<keyword evidence="3" id="KW-1185">Reference proteome</keyword>
<dbReference type="Pfam" id="PF00583">
    <property type="entry name" value="Acetyltransf_1"/>
    <property type="match status" value="1"/>
</dbReference>
<name>A0A840RNQ9_9BURK</name>
<dbReference type="Gene3D" id="3.40.630.30">
    <property type="match status" value="1"/>
</dbReference>
<dbReference type="GO" id="GO:0016747">
    <property type="term" value="F:acyltransferase activity, transferring groups other than amino-acyl groups"/>
    <property type="evidence" value="ECO:0007669"/>
    <property type="project" value="InterPro"/>
</dbReference>
<dbReference type="InterPro" id="IPR016181">
    <property type="entry name" value="Acyl_CoA_acyltransferase"/>
</dbReference>
<evidence type="ECO:0000259" key="1">
    <source>
        <dbReference type="PROSITE" id="PS51186"/>
    </source>
</evidence>
<proteinExistence type="predicted"/>
<comment type="caution">
    <text evidence="2">The sequence shown here is derived from an EMBL/GenBank/DDBJ whole genome shotgun (WGS) entry which is preliminary data.</text>
</comment>
<protein>
    <submittedName>
        <fullName evidence="2">GNAT superfamily N-acetyltransferase</fullName>
    </submittedName>
</protein>
<evidence type="ECO:0000313" key="3">
    <source>
        <dbReference type="Proteomes" id="UP000571084"/>
    </source>
</evidence>
<dbReference type="InterPro" id="IPR000182">
    <property type="entry name" value="GNAT_dom"/>
</dbReference>
<dbReference type="Proteomes" id="UP000571084">
    <property type="component" value="Unassembled WGS sequence"/>
</dbReference>
<dbReference type="EMBL" id="JACHHQ010000001">
    <property type="protein sequence ID" value="MBB5198290.1"/>
    <property type="molecule type" value="Genomic_DNA"/>
</dbReference>
<feature type="domain" description="N-acetyltransferase" evidence="1">
    <location>
        <begin position="15"/>
        <end position="129"/>
    </location>
</feature>
<reference evidence="2 3" key="1">
    <citation type="submission" date="2020-08" db="EMBL/GenBank/DDBJ databases">
        <title>Genomic Encyclopedia of Type Strains, Phase IV (KMG-IV): sequencing the most valuable type-strain genomes for metagenomic binning, comparative biology and taxonomic classification.</title>
        <authorList>
            <person name="Goeker M."/>
        </authorList>
    </citation>
    <scope>NUCLEOTIDE SEQUENCE [LARGE SCALE GENOMIC DNA]</scope>
    <source>
        <strain evidence="2 3">DSM 23240</strain>
    </source>
</reference>
<dbReference type="SUPFAM" id="SSF55729">
    <property type="entry name" value="Acyl-CoA N-acyltransferases (Nat)"/>
    <property type="match status" value="1"/>
</dbReference>
<evidence type="ECO:0000313" key="2">
    <source>
        <dbReference type="EMBL" id="MBB5198290.1"/>
    </source>
</evidence>
<sequence length="129" mass="14332">MNSIYKTQVEDNLHIVFAIVTKQDFESLVALRIAAMRESLERAGKFDPARARERLKNGFKAEHARHILVNGVHAGFFVLRPVEQALSLEHLYIHPDYQARGIGAEVMQSIIAQADALGVPIKVKALTGS</sequence>
<keyword evidence="2" id="KW-0808">Transferase</keyword>
<dbReference type="AlphaFoldDB" id="A0A840RNQ9"/>
<dbReference type="PROSITE" id="PS51186">
    <property type="entry name" value="GNAT"/>
    <property type="match status" value="1"/>
</dbReference>